<dbReference type="PANTHER" id="PTHR12302">
    <property type="entry name" value="EBNA2 BINDING PROTEIN P100"/>
    <property type="match status" value="1"/>
</dbReference>
<evidence type="ECO:0000256" key="4">
    <source>
        <dbReference type="SAM" id="MobiDB-lite"/>
    </source>
</evidence>
<evidence type="ECO:0000256" key="2">
    <source>
        <dbReference type="ARBA" id="ARBA00022759"/>
    </source>
</evidence>
<dbReference type="Pfam" id="PF05901">
    <property type="entry name" value="Excalibur"/>
    <property type="match status" value="2"/>
</dbReference>
<evidence type="ECO:0000256" key="1">
    <source>
        <dbReference type="ARBA" id="ARBA00022722"/>
    </source>
</evidence>
<dbReference type="InterPro" id="IPR035437">
    <property type="entry name" value="SNase_OB-fold_sf"/>
</dbReference>
<dbReference type="PROSITE" id="PS50830">
    <property type="entry name" value="TNASE_3"/>
    <property type="match status" value="1"/>
</dbReference>
<feature type="compositionally biased region" description="Basic and acidic residues" evidence="4">
    <location>
        <begin position="254"/>
        <end position="266"/>
    </location>
</feature>
<keyword evidence="7" id="KW-1185">Reference proteome</keyword>
<feature type="compositionally biased region" description="Pro residues" evidence="4">
    <location>
        <begin position="207"/>
        <end position="221"/>
    </location>
</feature>
<dbReference type="InterPro" id="IPR008613">
    <property type="entry name" value="Excalibur_Ca-bd_domain"/>
</dbReference>
<keyword evidence="3" id="KW-0378">Hydrolase</keyword>
<evidence type="ECO:0000313" key="6">
    <source>
        <dbReference type="EMBL" id="MEI4828671.1"/>
    </source>
</evidence>
<dbReference type="InterPro" id="IPR016071">
    <property type="entry name" value="Staphylococal_nuclease_OB-fold"/>
</dbReference>
<sequence length="266" mass="29004">MTVTIQSVTGGDTFKALINGKKDTPETVHPSKPVQPFGKEASDFTKEQLTGQTVGLELDAQERDQYGRLLAYVWLGDKLYNAILVDKGFARVEVFPSNTKYIDQFRTIQDHARQTKANIWSLENYVMGSGFSDNVEQPQVAAAQPAPQPSQNTNVYYKNCSAVRAAGKAPLHRGEPGYASHLDRDGDGIACENSDFDSAPTSQPKAEPAPQPKPEPEPAPQPSQNNNVYYKNCSAVRAAGKAPLHRGEPGYASHLDRDGDGIACER</sequence>
<reference evidence="6 7" key="1">
    <citation type="submission" date="2024-01" db="EMBL/GenBank/DDBJ databases">
        <title>Seven novel Bacillus-like species.</title>
        <authorList>
            <person name="Liu G."/>
        </authorList>
    </citation>
    <scope>NUCLEOTIDE SEQUENCE [LARGE SCALE GENOMIC DNA]</scope>
    <source>
        <strain evidence="6 7">FJAT-53711</strain>
    </source>
</reference>
<dbReference type="Pfam" id="PF00565">
    <property type="entry name" value="SNase"/>
    <property type="match status" value="1"/>
</dbReference>
<protein>
    <submittedName>
        <fullName evidence="6">Excalibur calcium-binding domain-containing protein</fullName>
    </submittedName>
</protein>
<proteinExistence type="predicted"/>
<dbReference type="Gene3D" id="2.40.50.90">
    <property type="match status" value="1"/>
</dbReference>
<feature type="region of interest" description="Disordered" evidence="4">
    <location>
        <begin position="168"/>
        <end position="266"/>
    </location>
</feature>
<name>A0ABU8FS83_9BACI</name>
<evidence type="ECO:0000256" key="3">
    <source>
        <dbReference type="ARBA" id="ARBA00022801"/>
    </source>
</evidence>
<dbReference type="PANTHER" id="PTHR12302:SF3">
    <property type="entry name" value="SERINE_THREONINE-PROTEIN KINASE 31"/>
    <property type="match status" value="1"/>
</dbReference>
<accession>A0ABU8FS83</accession>
<feature type="domain" description="TNase-like" evidence="5">
    <location>
        <begin position="23"/>
        <end position="122"/>
    </location>
</feature>
<keyword evidence="2" id="KW-0255">Endonuclease</keyword>
<dbReference type="SUPFAM" id="SSF50199">
    <property type="entry name" value="Staphylococcal nuclease"/>
    <property type="match status" value="1"/>
</dbReference>
<organism evidence="6 7">
    <name type="scientific">Bacillus yunxiaonensis</name>
    <dbReference type="NCBI Taxonomy" id="3127665"/>
    <lineage>
        <taxon>Bacteria</taxon>
        <taxon>Bacillati</taxon>
        <taxon>Bacillota</taxon>
        <taxon>Bacilli</taxon>
        <taxon>Bacillales</taxon>
        <taxon>Bacillaceae</taxon>
        <taxon>Bacillus</taxon>
    </lineage>
</organism>
<dbReference type="EMBL" id="JBAWSV010000001">
    <property type="protein sequence ID" value="MEI4828671.1"/>
    <property type="molecule type" value="Genomic_DNA"/>
</dbReference>
<dbReference type="RefSeq" id="WP_336481040.1">
    <property type="nucleotide sequence ID" value="NZ_JBAWSV010000001.1"/>
</dbReference>
<comment type="caution">
    <text evidence="6">The sequence shown here is derived from an EMBL/GenBank/DDBJ whole genome shotgun (WGS) entry which is preliminary data.</text>
</comment>
<dbReference type="Proteomes" id="UP001367922">
    <property type="component" value="Unassembled WGS sequence"/>
</dbReference>
<evidence type="ECO:0000313" key="7">
    <source>
        <dbReference type="Proteomes" id="UP001367922"/>
    </source>
</evidence>
<evidence type="ECO:0000259" key="5">
    <source>
        <dbReference type="PROSITE" id="PS50830"/>
    </source>
</evidence>
<gene>
    <name evidence="6" type="ORF">WAX78_04305</name>
</gene>
<dbReference type="SMART" id="SM00894">
    <property type="entry name" value="Excalibur"/>
    <property type="match status" value="2"/>
</dbReference>
<keyword evidence="1" id="KW-0540">Nuclease</keyword>
<dbReference type="SMART" id="SM00318">
    <property type="entry name" value="SNc"/>
    <property type="match status" value="1"/>
</dbReference>